<dbReference type="STRING" id="1123349.SAMN02744037_01179"/>
<dbReference type="PANTHER" id="PTHR30349">
    <property type="entry name" value="PHAGE INTEGRASE-RELATED"/>
    <property type="match status" value="1"/>
</dbReference>
<gene>
    <name evidence="3" type="ORF">SAMN02744037_01179</name>
</gene>
<dbReference type="RefSeq" id="WP_072888179.1">
    <property type="nucleotide sequence ID" value="NZ_FRAE01000020.1"/>
</dbReference>
<evidence type="ECO:0000256" key="1">
    <source>
        <dbReference type="ARBA" id="ARBA00023172"/>
    </source>
</evidence>
<dbReference type="PROSITE" id="PS51898">
    <property type="entry name" value="TYR_RECOMBINASE"/>
    <property type="match status" value="1"/>
</dbReference>
<sequence>MDEFNKIVDRFPFGSSFYIPLQIAFNTGMRDSEVCGLTWDCIDLEEGKIKVEKIILKKAMQWCFGTPKTTSSQREILIGKTLIDILKKHKKYQLENRLKYGEFYSNNLYKFEEINKKYNSTDLVCTKENGELVSTDSLKYLSRVVNYELGINFNFHSLRHTHATILLEADANIKDFQKRLGHSKLATTMDTYSHVTDKMNQDSVNIFEGVLNSKIK</sequence>
<dbReference type="InterPro" id="IPR011010">
    <property type="entry name" value="DNA_brk_join_enz"/>
</dbReference>
<feature type="domain" description="Tyr recombinase" evidence="2">
    <location>
        <begin position="1"/>
        <end position="205"/>
    </location>
</feature>
<dbReference type="CDD" id="cd01189">
    <property type="entry name" value="INT_ICEBs1_C_like"/>
    <property type="match status" value="1"/>
</dbReference>
<keyword evidence="1" id="KW-0233">DNA recombination</keyword>
<evidence type="ECO:0000313" key="4">
    <source>
        <dbReference type="Proteomes" id="UP000242497"/>
    </source>
</evidence>
<dbReference type="AlphaFoldDB" id="A0A1M6N6E5"/>
<keyword evidence="4" id="KW-1185">Reference proteome</keyword>
<evidence type="ECO:0000259" key="2">
    <source>
        <dbReference type="PROSITE" id="PS51898"/>
    </source>
</evidence>
<protein>
    <submittedName>
        <fullName evidence="3">Phage integrase family protein</fullName>
    </submittedName>
</protein>
<dbReference type="Gene3D" id="1.10.443.10">
    <property type="entry name" value="Intergrase catalytic core"/>
    <property type="match status" value="1"/>
</dbReference>
<dbReference type="InterPro" id="IPR050090">
    <property type="entry name" value="Tyrosine_recombinase_XerCD"/>
</dbReference>
<organism evidence="3 4">
    <name type="scientific">Tepidibacter formicigenes DSM 15518</name>
    <dbReference type="NCBI Taxonomy" id="1123349"/>
    <lineage>
        <taxon>Bacteria</taxon>
        <taxon>Bacillati</taxon>
        <taxon>Bacillota</taxon>
        <taxon>Clostridia</taxon>
        <taxon>Peptostreptococcales</taxon>
        <taxon>Peptostreptococcaceae</taxon>
        <taxon>Tepidibacter</taxon>
    </lineage>
</organism>
<name>A0A1M6N6E5_9FIRM</name>
<dbReference type="InterPro" id="IPR002104">
    <property type="entry name" value="Integrase_catalytic"/>
</dbReference>
<dbReference type="GO" id="GO:0015074">
    <property type="term" value="P:DNA integration"/>
    <property type="evidence" value="ECO:0007669"/>
    <property type="project" value="InterPro"/>
</dbReference>
<dbReference type="GO" id="GO:0003677">
    <property type="term" value="F:DNA binding"/>
    <property type="evidence" value="ECO:0007669"/>
    <property type="project" value="InterPro"/>
</dbReference>
<evidence type="ECO:0000313" key="3">
    <source>
        <dbReference type="EMBL" id="SHJ91278.1"/>
    </source>
</evidence>
<dbReference type="PANTHER" id="PTHR30349:SF64">
    <property type="entry name" value="PROPHAGE INTEGRASE INTD-RELATED"/>
    <property type="match status" value="1"/>
</dbReference>
<dbReference type="GO" id="GO:0006310">
    <property type="term" value="P:DNA recombination"/>
    <property type="evidence" value="ECO:0007669"/>
    <property type="project" value="UniProtKB-KW"/>
</dbReference>
<dbReference type="Pfam" id="PF00589">
    <property type="entry name" value="Phage_integrase"/>
    <property type="match status" value="1"/>
</dbReference>
<dbReference type="InterPro" id="IPR013762">
    <property type="entry name" value="Integrase-like_cat_sf"/>
</dbReference>
<dbReference type="EMBL" id="FRAE01000020">
    <property type="protein sequence ID" value="SHJ91278.1"/>
    <property type="molecule type" value="Genomic_DNA"/>
</dbReference>
<dbReference type="SUPFAM" id="SSF56349">
    <property type="entry name" value="DNA breaking-rejoining enzymes"/>
    <property type="match status" value="1"/>
</dbReference>
<dbReference type="Proteomes" id="UP000242497">
    <property type="component" value="Unassembled WGS sequence"/>
</dbReference>
<reference evidence="4" key="1">
    <citation type="submission" date="2016-11" db="EMBL/GenBank/DDBJ databases">
        <authorList>
            <person name="Varghese N."/>
            <person name="Submissions S."/>
        </authorList>
    </citation>
    <scope>NUCLEOTIDE SEQUENCE [LARGE SCALE GENOMIC DNA]</scope>
    <source>
        <strain evidence="4">DSM 15518</strain>
    </source>
</reference>
<proteinExistence type="predicted"/>
<accession>A0A1M6N6E5</accession>